<dbReference type="RefSeq" id="WP_179786197.1">
    <property type="nucleotide sequence ID" value="NZ_BAAARR010000004.1"/>
</dbReference>
<evidence type="ECO:0000256" key="1">
    <source>
        <dbReference type="SAM" id="MobiDB-lite"/>
    </source>
</evidence>
<proteinExistence type="predicted"/>
<evidence type="ECO:0000256" key="2">
    <source>
        <dbReference type="SAM" id="Phobius"/>
    </source>
</evidence>
<comment type="caution">
    <text evidence="3">The sequence shown here is derived from an EMBL/GenBank/DDBJ whole genome shotgun (WGS) entry which is preliminary data.</text>
</comment>
<evidence type="ECO:0000313" key="4">
    <source>
        <dbReference type="Proteomes" id="UP000579605"/>
    </source>
</evidence>
<organism evidence="3 4">
    <name type="scientific">Actinopolymorpha rutila</name>
    <dbReference type="NCBI Taxonomy" id="446787"/>
    <lineage>
        <taxon>Bacteria</taxon>
        <taxon>Bacillati</taxon>
        <taxon>Actinomycetota</taxon>
        <taxon>Actinomycetes</taxon>
        <taxon>Propionibacteriales</taxon>
        <taxon>Actinopolymorphaceae</taxon>
        <taxon>Actinopolymorpha</taxon>
    </lineage>
</organism>
<dbReference type="Proteomes" id="UP000579605">
    <property type="component" value="Unassembled WGS sequence"/>
</dbReference>
<dbReference type="SUPFAM" id="SSF82171">
    <property type="entry name" value="DPP6 N-terminal domain-like"/>
    <property type="match status" value="1"/>
</dbReference>
<sequence>MTRQVENQLVRSLEAAAGRAPAPEPGLLNHLERKGRRRQQRAQVALAGGAALAVIAGSAVALNVREEPGNTNLAPAGVPAAATKKPDPAPNNPAAKPIEQLWPGAVHSIPNRLPDGRKFRPQTMVDSHTVLISVDAGFEQAGELRLYDLTNRTSRKVTTVPTPKNARIFASDFTVGEGHVAWWTASDDNGQTSIELWAAPLAGGDTYRVAQVYAEDGVQPMSVTIDNGEVYWSLKKGGVYQAPLSGGDAELLKGTEKSALVQWPWVGSPLQKTMLPSGTDVPDEVAYETLRNVKTGEVRTAAKRSGVWTCRVQWCVGYSKEGGAAQRRDGTGRRELDAVRTSLGFGIQPARDRFVLLPGAKSVIYDLESGKAGRTAASDDGGFRLMYDDQLYYVQTKTGYQLIDMAAIEAAEQSR</sequence>
<keyword evidence="2" id="KW-1133">Transmembrane helix</keyword>
<keyword evidence="2" id="KW-0472">Membrane</keyword>
<dbReference type="EMBL" id="JACBZH010000001">
    <property type="protein sequence ID" value="NYH88267.1"/>
    <property type="molecule type" value="Genomic_DNA"/>
</dbReference>
<keyword evidence="4" id="KW-1185">Reference proteome</keyword>
<feature type="transmembrane region" description="Helical" evidence="2">
    <location>
        <begin position="44"/>
        <end position="64"/>
    </location>
</feature>
<evidence type="ECO:0000313" key="3">
    <source>
        <dbReference type="EMBL" id="NYH88267.1"/>
    </source>
</evidence>
<reference evidence="3 4" key="1">
    <citation type="submission" date="2020-07" db="EMBL/GenBank/DDBJ databases">
        <title>Sequencing the genomes of 1000 actinobacteria strains.</title>
        <authorList>
            <person name="Klenk H.-P."/>
        </authorList>
    </citation>
    <scope>NUCLEOTIDE SEQUENCE [LARGE SCALE GENOMIC DNA]</scope>
    <source>
        <strain evidence="3 4">DSM 18448</strain>
    </source>
</reference>
<name>A0A852Z4F9_9ACTN</name>
<accession>A0A852Z4F9</accession>
<protein>
    <submittedName>
        <fullName evidence="3">Uncharacterized protein</fullName>
    </submittedName>
</protein>
<keyword evidence="2" id="KW-0812">Transmembrane</keyword>
<feature type="region of interest" description="Disordered" evidence="1">
    <location>
        <begin position="68"/>
        <end position="91"/>
    </location>
</feature>
<dbReference type="AlphaFoldDB" id="A0A852Z4F9"/>
<gene>
    <name evidence="3" type="ORF">F4554_000905</name>
</gene>